<evidence type="ECO:0000313" key="7">
    <source>
        <dbReference type="Proteomes" id="UP001420932"/>
    </source>
</evidence>
<comment type="similarity">
    <text evidence="3 5">Belongs to the pectinacetylesterase family.</text>
</comment>
<keyword evidence="5" id="KW-0378">Hydrolase</keyword>
<dbReference type="AlphaFoldDB" id="A0AAP0KH19"/>
<evidence type="ECO:0000256" key="4">
    <source>
        <dbReference type="ARBA" id="ARBA00022512"/>
    </source>
</evidence>
<dbReference type="EC" id="3.1.1.-" evidence="5"/>
<keyword evidence="5" id="KW-0964">Secreted</keyword>
<evidence type="ECO:0000256" key="2">
    <source>
        <dbReference type="ARBA" id="ARBA00004191"/>
    </source>
</evidence>
<organism evidence="6 7">
    <name type="scientific">Stephania yunnanensis</name>
    <dbReference type="NCBI Taxonomy" id="152371"/>
    <lineage>
        <taxon>Eukaryota</taxon>
        <taxon>Viridiplantae</taxon>
        <taxon>Streptophyta</taxon>
        <taxon>Embryophyta</taxon>
        <taxon>Tracheophyta</taxon>
        <taxon>Spermatophyta</taxon>
        <taxon>Magnoliopsida</taxon>
        <taxon>Ranunculales</taxon>
        <taxon>Menispermaceae</taxon>
        <taxon>Menispermoideae</taxon>
        <taxon>Cissampelideae</taxon>
        <taxon>Stephania</taxon>
    </lineage>
</organism>
<dbReference type="Pfam" id="PF03283">
    <property type="entry name" value="PAE"/>
    <property type="match status" value="1"/>
</dbReference>
<accession>A0AAP0KH19</accession>
<comment type="caution">
    <text evidence="6">The sequence shown here is derived from an EMBL/GenBank/DDBJ whole genome shotgun (WGS) entry which is preliminary data.</text>
</comment>
<evidence type="ECO:0000313" key="6">
    <source>
        <dbReference type="EMBL" id="KAK9151157.1"/>
    </source>
</evidence>
<evidence type="ECO:0000256" key="1">
    <source>
        <dbReference type="ARBA" id="ARBA00003534"/>
    </source>
</evidence>
<evidence type="ECO:0000256" key="3">
    <source>
        <dbReference type="ARBA" id="ARBA00005784"/>
    </source>
</evidence>
<name>A0AAP0KH19_9MAGN</name>
<dbReference type="GO" id="GO:0016787">
    <property type="term" value="F:hydrolase activity"/>
    <property type="evidence" value="ECO:0007669"/>
    <property type="project" value="UniProtKB-KW"/>
</dbReference>
<proteinExistence type="inferred from homology"/>
<reference evidence="6 7" key="1">
    <citation type="submission" date="2024-01" db="EMBL/GenBank/DDBJ databases">
        <title>Genome assemblies of Stephania.</title>
        <authorList>
            <person name="Yang L."/>
        </authorList>
    </citation>
    <scope>NUCLEOTIDE SEQUENCE [LARGE SCALE GENOMIC DNA]</scope>
    <source>
        <strain evidence="6">YNDBR</strain>
        <tissue evidence="6">Leaf</tissue>
    </source>
</reference>
<dbReference type="EMBL" id="JBBNAF010000004">
    <property type="protein sequence ID" value="KAK9151157.1"/>
    <property type="molecule type" value="Genomic_DNA"/>
</dbReference>
<comment type="subcellular location">
    <subcellularLocation>
        <location evidence="2 5">Secreted</location>
        <location evidence="2 5">Cell wall</location>
    </subcellularLocation>
</comment>
<keyword evidence="4 5" id="KW-0134">Cell wall</keyword>
<dbReference type="Proteomes" id="UP001420932">
    <property type="component" value="Unassembled WGS sequence"/>
</dbReference>
<comment type="function">
    <text evidence="1 5">Hydrolyzes acetyl esters in homogalacturonan regions of pectin. In type I primary cell wall, galacturonic acid residues of pectin can be acetylated at the O-2 and O-3 positions. Decreasing the degree of acetylation of pectin gels in vitro alters their physical properties.</text>
</comment>
<keyword evidence="7" id="KW-1185">Reference proteome</keyword>
<dbReference type="GO" id="GO:0071555">
    <property type="term" value="P:cell wall organization"/>
    <property type="evidence" value="ECO:0007669"/>
    <property type="project" value="UniProtKB-KW"/>
</dbReference>
<protein>
    <recommendedName>
        <fullName evidence="5">Pectin acetylesterase</fullName>
        <ecNumber evidence="5">3.1.1.-</ecNumber>
    </recommendedName>
</protein>
<dbReference type="InterPro" id="IPR004963">
    <property type="entry name" value="PAE/NOTUM"/>
</dbReference>
<sequence>MPVFQDGSVGGFLAGSPFFPGVMAADGLIRRSNYSGGGASTTDISYHVSSDPRIMRSVSVHGWSSGHLSQSLPCGQALLDQASLEKSGGFTICSYEAGFKNQMLDAIKGVSKSNKNGLFINSCFAHCHFARQDT</sequence>
<keyword evidence="5" id="KW-0961">Cell wall biogenesis/degradation</keyword>
<evidence type="ECO:0000256" key="5">
    <source>
        <dbReference type="RuleBase" id="RU363114"/>
    </source>
</evidence>
<gene>
    <name evidence="6" type="ORF">Syun_009466</name>
</gene>